<name>A0A392PBB1_9FABA</name>
<evidence type="ECO:0000313" key="1">
    <source>
        <dbReference type="EMBL" id="MCI09393.1"/>
    </source>
</evidence>
<evidence type="ECO:0000313" key="2">
    <source>
        <dbReference type="Proteomes" id="UP000265520"/>
    </source>
</evidence>
<accession>A0A392PBB1</accession>
<sequence length="88" mass="9852">SLLCSLDYPPLFSMRELLCFITRKRKTTLFQRDLHQAAADSPSHQVAAVAIIFPSAAHSRSLPRILYSDRATTSSPFFKSDSILVDLI</sequence>
<dbReference type="EMBL" id="LXQA010072492">
    <property type="protein sequence ID" value="MCI09393.1"/>
    <property type="molecule type" value="Genomic_DNA"/>
</dbReference>
<organism evidence="1 2">
    <name type="scientific">Trifolium medium</name>
    <dbReference type="NCBI Taxonomy" id="97028"/>
    <lineage>
        <taxon>Eukaryota</taxon>
        <taxon>Viridiplantae</taxon>
        <taxon>Streptophyta</taxon>
        <taxon>Embryophyta</taxon>
        <taxon>Tracheophyta</taxon>
        <taxon>Spermatophyta</taxon>
        <taxon>Magnoliopsida</taxon>
        <taxon>eudicotyledons</taxon>
        <taxon>Gunneridae</taxon>
        <taxon>Pentapetalae</taxon>
        <taxon>rosids</taxon>
        <taxon>fabids</taxon>
        <taxon>Fabales</taxon>
        <taxon>Fabaceae</taxon>
        <taxon>Papilionoideae</taxon>
        <taxon>50 kb inversion clade</taxon>
        <taxon>NPAAA clade</taxon>
        <taxon>Hologalegina</taxon>
        <taxon>IRL clade</taxon>
        <taxon>Trifolieae</taxon>
        <taxon>Trifolium</taxon>
    </lineage>
</organism>
<feature type="non-terminal residue" evidence="1">
    <location>
        <position position="1"/>
    </location>
</feature>
<dbReference type="Proteomes" id="UP000265520">
    <property type="component" value="Unassembled WGS sequence"/>
</dbReference>
<reference evidence="1 2" key="1">
    <citation type="journal article" date="2018" name="Front. Plant Sci.">
        <title>Red Clover (Trifolium pratense) and Zigzag Clover (T. medium) - A Picture of Genomic Similarities and Differences.</title>
        <authorList>
            <person name="Dluhosova J."/>
            <person name="Istvanek J."/>
            <person name="Nedelnik J."/>
            <person name="Repkova J."/>
        </authorList>
    </citation>
    <scope>NUCLEOTIDE SEQUENCE [LARGE SCALE GENOMIC DNA]</scope>
    <source>
        <strain evidence="2">cv. 10/8</strain>
        <tissue evidence="1">Leaf</tissue>
    </source>
</reference>
<proteinExistence type="predicted"/>
<dbReference type="AlphaFoldDB" id="A0A392PBB1"/>
<keyword evidence="2" id="KW-1185">Reference proteome</keyword>
<protein>
    <submittedName>
        <fullName evidence="1">Uncharacterized protein</fullName>
    </submittedName>
</protein>
<comment type="caution">
    <text evidence="1">The sequence shown here is derived from an EMBL/GenBank/DDBJ whole genome shotgun (WGS) entry which is preliminary data.</text>
</comment>